<dbReference type="InterPro" id="IPR011009">
    <property type="entry name" value="Kinase-like_dom_sf"/>
</dbReference>
<proteinExistence type="predicted"/>
<dbReference type="OrthoDB" id="5979581at2759"/>
<evidence type="ECO:0000256" key="5">
    <source>
        <dbReference type="ARBA" id="ARBA00022840"/>
    </source>
</evidence>
<keyword evidence="1" id="KW-0723">Serine/threonine-protein kinase</keyword>
<keyword evidence="4 7" id="KW-0418">Kinase</keyword>
<dbReference type="Gene3D" id="1.10.510.10">
    <property type="entry name" value="Transferase(Phosphotransferase) domain 1"/>
    <property type="match status" value="1"/>
</dbReference>
<dbReference type="GO" id="GO:0005524">
    <property type="term" value="F:ATP binding"/>
    <property type="evidence" value="ECO:0007669"/>
    <property type="project" value="UniProtKB-KW"/>
</dbReference>
<keyword evidence="8" id="KW-1185">Reference proteome</keyword>
<reference evidence="7 8" key="1">
    <citation type="journal article" date="2016" name="Genome Biol. Evol.">
        <title>Divergent and convergent evolution of fungal pathogenicity.</title>
        <authorList>
            <person name="Shang Y."/>
            <person name="Xiao G."/>
            <person name="Zheng P."/>
            <person name="Cen K."/>
            <person name="Zhan S."/>
            <person name="Wang C."/>
        </authorList>
    </citation>
    <scope>NUCLEOTIDE SEQUENCE [LARGE SCALE GENOMIC DNA]</scope>
    <source>
        <strain evidence="7 8">RCEF 264</strain>
    </source>
</reference>
<dbReference type="PROSITE" id="PS50011">
    <property type="entry name" value="PROTEIN_KINASE_DOM"/>
    <property type="match status" value="1"/>
</dbReference>
<name>A0A167Z112_9HYPO</name>
<dbReference type="SMART" id="SM00220">
    <property type="entry name" value="S_TKc"/>
    <property type="match status" value="1"/>
</dbReference>
<protein>
    <submittedName>
        <fullName evidence="7">Protein kinase-like domain protein</fullName>
    </submittedName>
</protein>
<dbReference type="Pfam" id="PF00069">
    <property type="entry name" value="Pkinase"/>
    <property type="match status" value="1"/>
</dbReference>
<dbReference type="InterPro" id="IPR000719">
    <property type="entry name" value="Prot_kinase_dom"/>
</dbReference>
<keyword evidence="3" id="KW-0547">Nucleotide-binding</keyword>
<keyword evidence="2" id="KW-0808">Transferase</keyword>
<evidence type="ECO:0000256" key="2">
    <source>
        <dbReference type="ARBA" id="ARBA00022679"/>
    </source>
</evidence>
<dbReference type="GO" id="GO:0043484">
    <property type="term" value="P:regulation of RNA splicing"/>
    <property type="evidence" value="ECO:0007669"/>
    <property type="project" value="TreeGrafter"/>
</dbReference>
<accession>A0A167Z112</accession>
<dbReference type="GO" id="GO:0005634">
    <property type="term" value="C:nucleus"/>
    <property type="evidence" value="ECO:0007669"/>
    <property type="project" value="TreeGrafter"/>
</dbReference>
<dbReference type="PANTHER" id="PTHR45646">
    <property type="entry name" value="SERINE/THREONINE-PROTEIN KINASE DOA-RELATED"/>
    <property type="match status" value="1"/>
</dbReference>
<dbReference type="GO" id="GO:0004674">
    <property type="term" value="F:protein serine/threonine kinase activity"/>
    <property type="evidence" value="ECO:0007669"/>
    <property type="project" value="UniProtKB-KW"/>
</dbReference>
<dbReference type="PANTHER" id="PTHR45646:SF11">
    <property type="entry name" value="SERINE_THREONINE-PROTEIN KINASE DOA"/>
    <property type="match status" value="1"/>
</dbReference>
<dbReference type="EMBL" id="AZHD01000002">
    <property type="protein sequence ID" value="OAA66945.1"/>
    <property type="molecule type" value="Genomic_DNA"/>
</dbReference>
<evidence type="ECO:0000256" key="1">
    <source>
        <dbReference type="ARBA" id="ARBA00022527"/>
    </source>
</evidence>
<gene>
    <name evidence="7" type="ORF">SPI_01521</name>
</gene>
<dbReference type="AlphaFoldDB" id="A0A167Z112"/>
<comment type="caution">
    <text evidence="7">The sequence shown here is derived from an EMBL/GenBank/DDBJ whole genome shotgun (WGS) entry which is preliminary data.</text>
</comment>
<keyword evidence="5" id="KW-0067">ATP-binding</keyword>
<organism evidence="7 8">
    <name type="scientific">Niveomyces insectorum RCEF 264</name>
    <dbReference type="NCBI Taxonomy" id="1081102"/>
    <lineage>
        <taxon>Eukaryota</taxon>
        <taxon>Fungi</taxon>
        <taxon>Dikarya</taxon>
        <taxon>Ascomycota</taxon>
        <taxon>Pezizomycotina</taxon>
        <taxon>Sordariomycetes</taxon>
        <taxon>Hypocreomycetidae</taxon>
        <taxon>Hypocreales</taxon>
        <taxon>Cordycipitaceae</taxon>
        <taxon>Niveomyces</taxon>
    </lineage>
</organism>
<evidence type="ECO:0000313" key="8">
    <source>
        <dbReference type="Proteomes" id="UP000076874"/>
    </source>
</evidence>
<evidence type="ECO:0000256" key="3">
    <source>
        <dbReference type="ARBA" id="ARBA00022741"/>
    </source>
</evidence>
<evidence type="ECO:0000256" key="4">
    <source>
        <dbReference type="ARBA" id="ARBA00022777"/>
    </source>
</evidence>
<dbReference type="Proteomes" id="UP000076874">
    <property type="component" value="Unassembled WGS sequence"/>
</dbReference>
<dbReference type="InterPro" id="IPR051175">
    <property type="entry name" value="CLK_kinases"/>
</dbReference>
<evidence type="ECO:0000259" key="6">
    <source>
        <dbReference type="PROSITE" id="PS50011"/>
    </source>
</evidence>
<evidence type="ECO:0000313" key="7">
    <source>
        <dbReference type="EMBL" id="OAA66945.1"/>
    </source>
</evidence>
<feature type="domain" description="Protein kinase" evidence="6">
    <location>
        <begin position="1"/>
        <end position="260"/>
    </location>
</feature>
<dbReference type="SUPFAM" id="SSF56112">
    <property type="entry name" value="Protein kinase-like (PK-like)"/>
    <property type="match status" value="1"/>
</dbReference>
<sequence length="265" mass="30116">MPLATAMVDFQNTIPRKVYPSVIVREALKQVVPALNFLHTDAHVIHADFHPGNLLIGFQHPEECLAQVEDAELQSPGPRKVTKDRTIYTSRAIFGNIGPLYLCDFGHAKIGKDGSGNAMPVAFRAPEIILGMPWSYPIDMWGVGLSTWDMFQVKKLFKVYDTRDQQLNDAHHLASMIALLGPPPLAYLKRSSKYLEFWTEHGDWRGIAPIPEGRTVETLLTPHQEHDDERARFLEFVRALLRWVPEERLTAEQALSHPWLTTAYK</sequence>